<keyword evidence="1" id="KW-0732">Signal</keyword>
<gene>
    <name evidence="2" type="ORF">NLK58_00535</name>
</gene>
<reference evidence="2 3" key="1">
    <citation type="submission" date="2022-07" db="EMBL/GenBank/DDBJ databases">
        <title>A copper resistant bacterium isolated from sediment samples of deep sea hydrothermal areas.</title>
        <authorList>
            <person name="Zeng X."/>
        </authorList>
    </citation>
    <scope>NUCLEOTIDE SEQUENCE [LARGE SCALE GENOMIC DNA]</scope>
    <source>
        <strain evidence="3">CuT 6</strain>
    </source>
</reference>
<evidence type="ECO:0000256" key="1">
    <source>
        <dbReference type="SAM" id="SignalP"/>
    </source>
</evidence>
<proteinExistence type="predicted"/>
<evidence type="ECO:0000313" key="2">
    <source>
        <dbReference type="EMBL" id="WZF88742.1"/>
    </source>
</evidence>
<sequence>MRKLVWAIAIFFVCGFANAVDSAQKQIEDSIMNLTEKHPELKLIRVFETTTNNYVVEVRVPDTMELARLSSPREKNLSLTKKWSALVCTPEMKSIAKNFSIAFLSVRQVDSKGESYSTAICH</sequence>
<feature type="chain" id="PRO_5045113348" evidence="1">
    <location>
        <begin position="20"/>
        <end position="122"/>
    </location>
</feature>
<evidence type="ECO:0000313" key="3">
    <source>
        <dbReference type="Proteomes" id="UP001475781"/>
    </source>
</evidence>
<dbReference type="Proteomes" id="UP001475781">
    <property type="component" value="Chromosome"/>
</dbReference>
<protein>
    <submittedName>
        <fullName evidence="2">Uncharacterized protein</fullName>
    </submittedName>
</protein>
<keyword evidence="3" id="KW-1185">Reference proteome</keyword>
<dbReference type="RefSeq" id="WP_341581703.1">
    <property type="nucleotide sequence ID" value="NZ_CP101118.1"/>
</dbReference>
<dbReference type="EMBL" id="CP101118">
    <property type="protein sequence ID" value="WZF88742.1"/>
    <property type="molecule type" value="Genomic_DNA"/>
</dbReference>
<feature type="signal peptide" evidence="1">
    <location>
        <begin position="1"/>
        <end position="19"/>
    </location>
</feature>
<name>A0ABZ2W233_9GAMM</name>
<organism evidence="2 3">
    <name type="scientific">Marinobacter metalliresistant</name>
    <dbReference type="NCBI Taxonomy" id="2961995"/>
    <lineage>
        <taxon>Bacteria</taxon>
        <taxon>Pseudomonadati</taxon>
        <taxon>Pseudomonadota</taxon>
        <taxon>Gammaproteobacteria</taxon>
        <taxon>Pseudomonadales</taxon>
        <taxon>Marinobacteraceae</taxon>
        <taxon>Marinobacter</taxon>
    </lineage>
</organism>
<accession>A0ABZ2W233</accession>